<feature type="domain" description="DNA helicase Pif1-like DEAD-box helicase" evidence="9">
    <location>
        <begin position="1037"/>
        <end position="1183"/>
    </location>
</feature>
<dbReference type="InterPro" id="IPR027417">
    <property type="entry name" value="P-loop_NTPase"/>
</dbReference>
<feature type="region of interest" description="Disordered" evidence="7">
    <location>
        <begin position="800"/>
        <end position="823"/>
    </location>
</feature>
<evidence type="ECO:0000256" key="3">
    <source>
        <dbReference type="ARBA" id="ARBA00022771"/>
    </source>
</evidence>
<evidence type="ECO:0000313" key="11">
    <source>
        <dbReference type="Proteomes" id="UP000593570"/>
    </source>
</evidence>
<dbReference type="GO" id="GO:0008270">
    <property type="term" value="F:zinc ion binding"/>
    <property type="evidence" value="ECO:0007669"/>
    <property type="project" value="UniProtKB-KW"/>
</dbReference>
<keyword evidence="5" id="KW-0539">Nucleus</keyword>
<name>A0A8H6GU23_FUSOX</name>
<sequence>MASSSQQRTDFTSQPQMTIGSTVDVESASSEVLNFDCIFRATYPKKGQFGPSGKRRTKGAVVYECLLCSSDQAWSNPKRDNAIYHAKRKHRDIVNSSDITVLERSSDMGPPLKQARLDNYYTATPSESALRKVFNPQRYTESMVGLLTHRRLPFSAVTWDEMQDVMLSCNPAIEDLIMTSRHEAMRHITANFSLYQSQLKAKLQSAVSKVHISSDLWTSPHRHGVLAVCARWVDEDYQPRRALLSLPEIRHSHSGEHQSRIIFSTLDIYDIANQLGCHTGDNAASNDTCLQHLSTRLRQDRNINWDPKRHRIRCILHVINLSLQAFLFASSREALQAALDAASDITGDELYEPFSFILNDASGGDTTNQPDHMEAQTEHTGGVACKITSIQKVNPPPRSDNKSDNTRRGGWIMVPALRKLHRIGLWLRNSPIHSDAWDERIKLRLGIDNDTRWNSWHRMIDNLIRKKQQVKQFLLDYDKALGDNILTSSDWDYLEKTHAFLQPFTSTTLWAQGVTATLSQNLMIMDILLRHYEQKKELYEAEETHDPLMLHSIDMGWFVLDKYYALSGESPIYATALLLDPSKRARYLEINWKGEWVEAAIRDALSIWEEEYKMAPTLGPAQALSEASRSQQGHSNELDRLLNEIMVAEDITRDVDDFENFIHNQPIKIEGSPLIWWCQRDQVRTYPRLSRMAIDILSVPPGSADPESAFSKSGLDGFLSMDFSQDDGDGPCHRRAAVQHLALFVPWECFISESSGDINDIWMRKKGKLSRRLLFVLDNVQLLRRSAEDAKRDARQWAASSANDELAAGETGLGDDGGGVGVSERDDEAKAAYRCDNIGDATRLADIMRSAGGAGQITAGSEELSAMIHQLCRFQYTALGSTAELRAMIASERGARTVTVPLPGGPSIEAEVPSQRLLRSIKSQQVSASREAVKMIQGMQGLSEGNATVNSVLSRFGGHDIQPMAADPEGSSPDAGPTVGICFGSSTSFLVAGRQLAEHSTLNRKQSIAFLLVCRQLDLVHRSEGANSEPIPQLCQFVGGEGGTGKSRVIEALVELFASKGISNRLLVTATSGAAAERFNGITIHSACNFSKDASRMAVGRDAVSDGIGSCTPADRYVDGPSRTDWRERDLLIIDEVSMLGARTLWMVNEQLCRLRGSSKDFGGIPIVLFCGDFHQFRPVQERSILLPSTAISWFEQDSFKVEQRRQHDKAHALWRRFTTVVMLDEQVRAAGDPELRGLLTRIRLGIQDQSDVDLLNGRCYQEGRRIPWESGITVVTPLNRNRWNLNMEATLAFQRQHQATLRIFISDHKWKDGQPTEEEALMILNHGDDSAIPVPAVFMFVPGMPVVVNHNTHQGLKLVNGASYTALEVIVDKTFPGYRVSANTILHFGPPAGILLTAETTRDFHFNASGNVHGSGMTSPGKACRALQRLHAPTTKSKGER</sequence>
<evidence type="ECO:0000259" key="8">
    <source>
        <dbReference type="Pfam" id="PF05699"/>
    </source>
</evidence>
<comment type="subcellular location">
    <subcellularLocation>
        <location evidence="1">Nucleus</location>
    </subcellularLocation>
</comment>
<dbReference type="GO" id="GO:0046983">
    <property type="term" value="F:protein dimerization activity"/>
    <property type="evidence" value="ECO:0007669"/>
    <property type="project" value="InterPro"/>
</dbReference>
<keyword evidence="4" id="KW-0862">Zinc</keyword>
<protein>
    <recommendedName>
        <fullName evidence="6">ATP-dependent DNA helicase</fullName>
        <ecNumber evidence="6">5.6.2.3</ecNumber>
    </recommendedName>
</protein>
<proteinExistence type="inferred from homology"/>
<keyword evidence="6" id="KW-0347">Helicase</keyword>
<dbReference type="Proteomes" id="UP000593570">
    <property type="component" value="Unassembled WGS sequence"/>
</dbReference>
<keyword evidence="6" id="KW-0233">DNA recombination</keyword>
<gene>
    <name evidence="10" type="ORF">HZS61_010569</name>
</gene>
<dbReference type="InterPro" id="IPR010285">
    <property type="entry name" value="DNA_helicase_pif1-like_DEAD"/>
</dbReference>
<dbReference type="InterPro" id="IPR052035">
    <property type="entry name" value="ZnF_BED_domain_contain"/>
</dbReference>
<dbReference type="InterPro" id="IPR008906">
    <property type="entry name" value="HATC_C_dom"/>
</dbReference>
<keyword evidence="6" id="KW-0067">ATP-binding</keyword>
<evidence type="ECO:0000256" key="4">
    <source>
        <dbReference type="ARBA" id="ARBA00022833"/>
    </source>
</evidence>
<keyword evidence="2" id="KW-0479">Metal-binding</keyword>
<feature type="domain" description="HAT C-terminal dimerisation" evidence="8">
    <location>
        <begin position="667"/>
        <end position="714"/>
    </location>
</feature>
<keyword evidence="3" id="KW-0863">Zinc-finger</keyword>
<dbReference type="SUPFAM" id="SSF53098">
    <property type="entry name" value="Ribonuclease H-like"/>
    <property type="match status" value="1"/>
</dbReference>
<reference evidence="10 11" key="1">
    <citation type="journal article" date="2020" name="bioRxiv">
        <title>A chromosome-scale genome assembly for the Fusarium oxysporum strain Fo5176 to establish a model Arabidopsis-fungal pathosystem.</title>
        <authorList>
            <person name="Fokkens L."/>
            <person name="Guo L."/>
            <person name="Dora S."/>
            <person name="Wang B."/>
            <person name="Ye K."/>
            <person name="Sanchez-Rodriguez C."/>
            <person name="Croll D."/>
        </authorList>
    </citation>
    <scope>NUCLEOTIDE SEQUENCE [LARGE SCALE GENOMIC DNA]</scope>
    <source>
        <strain evidence="10 11">Fo5176</strain>
    </source>
</reference>
<dbReference type="GO" id="GO:0005634">
    <property type="term" value="C:nucleus"/>
    <property type="evidence" value="ECO:0007669"/>
    <property type="project" value="UniProtKB-SubCell"/>
</dbReference>
<keyword evidence="6" id="KW-0547">Nucleotide-binding</keyword>
<dbReference type="PANTHER" id="PTHR46481">
    <property type="entry name" value="ZINC FINGER BED DOMAIN-CONTAINING PROTEIN 4"/>
    <property type="match status" value="1"/>
</dbReference>
<comment type="catalytic activity">
    <reaction evidence="6">
        <text>ATP + H2O = ADP + phosphate + H(+)</text>
        <dbReference type="Rhea" id="RHEA:13065"/>
        <dbReference type="ChEBI" id="CHEBI:15377"/>
        <dbReference type="ChEBI" id="CHEBI:15378"/>
        <dbReference type="ChEBI" id="CHEBI:30616"/>
        <dbReference type="ChEBI" id="CHEBI:43474"/>
        <dbReference type="ChEBI" id="CHEBI:456216"/>
        <dbReference type="EC" id="5.6.2.3"/>
    </reaction>
</comment>
<dbReference type="EMBL" id="JACDXP010000004">
    <property type="protein sequence ID" value="KAF6524774.1"/>
    <property type="molecule type" value="Genomic_DNA"/>
</dbReference>
<comment type="cofactor">
    <cofactor evidence="6">
        <name>Mg(2+)</name>
        <dbReference type="ChEBI" id="CHEBI:18420"/>
    </cofactor>
</comment>
<evidence type="ECO:0000256" key="2">
    <source>
        <dbReference type="ARBA" id="ARBA00022723"/>
    </source>
</evidence>
<evidence type="ECO:0000256" key="6">
    <source>
        <dbReference type="RuleBase" id="RU363044"/>
    </source>
</evidence>
<dbReference type="SUPFAM" id="SSF52540">
    <property type="entry name" value="P-loop containing nucleoside triphosphate hydrolases"/>
    <property type="match status" value="1"/>
</dbReference>
<organism evidence="10 11">
    <name type="scientific">Fusarium oxysporum f. sp. conglutinans</name>
    <dbReference type="NCBI Taxonomy" id="100902"/>
    <lineage>
        <taxon>Eukaryota</taxon>
        <taxon>Fungi</taxon>
        <taxon>Dikarya</taxon>
        <taxon>Ascomycota</taxon>
        <taxon>Pezizomycotina</taxon>
        <taxon>Sordariomycetes</taxon>
        <taxon>Hypocreomycetidae</taxon>
        <taxon>Hypocreales</taxon>
        <taxon>Nectriaceae</taxon>
        <taxon>Fusarium</taxon>
        <taxon>Fusarium oxysporum species complex</taxon>
    </lineage>
</organism>
<evidence type="ECO:0000256" key="1">
    <source>
        <dbReference type="ARBA" id="ARBA00004123"/>
    </source>
</evidence>
<keyword evidence="6" id="KW-0378">Hydrolase</keyword>
<dbReference type="GO" id="GO:0006310">
    <property type="term" value="P:DNA recombination"/>
    <property type="evidence" value="ECO:0007669"/>
    <property type="project" value="UniProtKB-KW"/>
</dbReference>
<feature type="compositionally biased region" description="Gly residues" evidence="7">
    <location>
        <begin position="811"/>
        <end position="821"/>
    </location>
</feature>
<dbReference type="GO" id="GO:0000723">
    <property type="term" value="P:telomere maintenance"/>
    <property type="evidence" value="ECO:0007669"/>
    <property type="project" value="InterPro"/>
</dbReference>
<dbReference type="GO" id="GO:0043139">
    <property type="term" value="F:5'-3' DNA helicase activity"/>
    <property type="evidence" value="ECO:0007669"/>
    <property type="project" value="UniProtKB-EC"/>
</dbReference>
<accession>A0A8H6GU23</accession>
<keyword evidence="6" id="KW-0227">DNA damage</keyword>
<evidence type="ECO:0000256" key="7">
    <source>
        <dbReference type="SAM" id="MobiDB-lite"/>
    </source>
</evidence>
<evidence type="ECO:0000313" key="10">
    <source>
        <dbReference type="EMBL" id="KAF6524774.1"/>
    </source>
</evidence>
<dbReference type="EC" id="5.6.2.3" evidence="6"/>
<dbReference type="GO" id="GO:0016787">
    <property type="term" value="F:hydrolase activity"/>
    <property type="evidence" value="ECO:0007669"/>
    <property type="project" value="UniProtKB-KW"/>
</dbReference>
<evidence type="ECO:0000259" key="9">
    <source>
        <dbReference type="Pfam" id="PF05970"/>
    </source>
</evidence>
<comment type="similarity">
    <text evidence="6">Belongs to the helicase family.</text>
</comment>
<dbReference type="PANTHER" id="PTHR46481:SF10">
    <property type="entry name" value="ZINC FINGER BED DOMAIN-CONTAINING PROTEIN 39"/>
    <property type="match status" value="1"/>
</dbReference>
<dbReference type="GO" id="GO:0005524">
    <property type="term" value="F:ATP binding"/>
    <property type="evidence" value="ECO:0007669"/>
    <property type="project" value="UniProtKB-KW"/>
</dbReference>
<feature type="region of interest" description="Disordered" evidence="7">
    <location>
        <begin position="388"/>
        <end position="407"/>
    </location>
</feature>
<dbReference type="InterPro" id="IPR012337">
    <property type="entry name" value="RNaseH-like_sf"/>
</dbReference>
<comment type="caution">
    <text evidence="10">The sequence shown here is derived from an EMBL/GenBank/DDBJ whole genome shotgun (WGS) entry which is preliminary data.</text>
</comment>
<dbReference type="Pfam" id="PF05699">
    <property type="entry name" value="Dimer_Tnp_hAT"/>
    <property type="match status" value="1"/>
</dbReference>
<dbReference type="Gene3D" id="3.40.50.300">
    <property type="entry name" value="P-loop containing nucleotide triphosphate hydrolases"/>
    <property type="match status" value="1"/>
</dbReference>
<keyword evidence="6" id="KW-0234">DNA repair</keyword>
<evidence type="ECO:0000256" key="5">
    <source>
        <dbReference type="ARBA" id="ARBA00023242"/>
    </source>
</evidence>
<dbReference type="Pfam" id="PF05970">
    <property type="entry name" value="PIF1"/>
    <property type="match status" value="1"/>
</dbReference>
<dbReference type="GO" id="GO:0006281">
    <property type="term" value="P:DNA repair"/>
    <property type="evidence" value="ECO:0007669"/>
    <property type="project" value="UniProtKB-KW"/>
</dbReference>